<comment type="function">
    <text evidence="3">Component of the exocyst complex.</text>
</comment>
<evidence type="ECO:0000256" key="2">
    <source>
        <dbReference type="ARBA" id="ARBA00022448"/>
    </source>
</evidence>
<dbReference type="PANTHER" id="PTHR12542">
    <property type="entry name" value="EXOCYST COMPLEX PROTEIN EXO70"/>
    <property type="match status" value="1"/>
</dbReference>
<dbReference type="InterPro" id="IPR004140">
    <property type="entry name" value="Exo70"/>
</dbReference>
<proteinExistence type="inferred from homology"/>
<feature type="domain" description="Exocyst complex subunit Exo70 C-terminal" evidence="4">
    <location>
        <begin position="195"/>
        <end position="540"/>
    </location>
</feature>
<dbReference type="GO" id="GO:0000145">
    <property type="term" value="C:exocyst"/>
    <property type="evidence" value="ECO:0007669"/>
    <property type="project" value="InterPro"/>
</dbReference>
<evidence type="ECO:0000313" key="5">
    <source>
        <dbReference type="EMBL" id="PIN04328.1"/>
    </source>
</evidence>
<comment type="similarity">
    <text evidence="1 3">Belongs to the EXO70 family.</text>
</comment>
<name>A0A2G9GGB1_9LAMI</name>
<keyword evidence="3" id="KW-0268">Exocytosis</keyword>
<accession>A0A2G9GGB1</accession>
<dbReference type="Proteomes" id="UP000231279">
    <property type="component" value="Unassembled WGS sequence"/>
</dbReference>
<dbReference type="GO" id="GO:0006887">
    <property type="term" value="P:exocytosis"/>
    <property type="evidence" value="ECO:0007669"/>
    <property type="project" value="UniProtKB-KW"/>
</dbReference>
<dbReference type="GO" id="GO:0005546">
    <property type="term" value="F:phosphatidylinositol-4,5-bisphosphate binding"/>
    <property type="evidence" value="ECO:0007669"/>
    <property type="project" value="InterPro"/>
</dbReference>
<sequence length="565" mass="64763">MAIDTNQFPPPTFSHTFYDSMMQENIGNAEIIIRKWDPNCDKFTSLFQENRKEAKEFIKCVENLRRAMHFLIAQNSSGPNHLVLANKLMKVAMLRLEKELHHILSTNGEFLSQESLSLSNSDEEEDDQKLKMERDVKIIAESMISSGYSKECGRTYRLTRKSVLDEQLYRLGIRNYIPSQINRLDHEALKHQVNKWINSAKVAIWKIFHGERLLCDQVFHISETIKQTCIAHIIMEGATNLFKFPEIVAKSKRYPDKIFLLMKLHEAVSNLWPEIESIFSLETLSPIKLQGLSAMHKLRGSAQKILSDFVSTIRKNSSKTAIPGGGIHPLTCSVMNYLSLLADNNRVLSEILDDDTGNAAPSPFPESYFDGIPSPITGRLAWIILFLLCKLDSKSELYKDIGLSYLFLANNLQFIAEKVRTTALKFILGENWLSKLQKKVKLFATNYESVSWAKVFASLAPEIEESPCDHFQRFNSTFKAAYEKQSLWVVPDPKVRDEIRASIERKMVPAYRELYNRYLAKNMEIPLRFSPENLGDYLSELFERNLVVFGSLSSSSSNSRMSRCL</sequence>
<comment type="caution">
    <text evidence="5">The sequence shown here is derived from an EMBL/GenBank/DDBJ whole genome shotgun (WGS) entry which is preliminary data.</text>
</comment>
<dbReference type="Pfam" id="PF03081">
    <property type="entry name" value="Exo70_C"/>
    <property type="match status" value="1"/>
</dbReference>
<gene>
    <name evidence="5" type="ORF">CDL12_23139</name>
</gene>
<evidence type="ECO:0000256" key="1">
    <source>
        <dbReference type="ARBA" id="ARBA00006756"/>
    </source>
</evidence>
<dbReference type="Pfam" id="PF20669">
    <property type="entry name" value="Exo70_N"/>
    <property type="match status" value="1"/>
</dbReference>
<keyword evidence="6" id="KW-1185">Reference proteome</keyword>
<dbReference type="EMBL" id="NKXS01005200">
    <property type="protein sequence ID" value="PIN04328.1"/>
    <property type="molecule type" value="Genomic_DNA"/>
</dbReference>
<keyword evidence="2 3" id="KW-0813">Transport</keyword>
<dbReference type="AlphaFoldDB" id="A0A2G9GGB1"/>
<reference evidence="6" key="1">
    <citation type="journal article" date="2018" name="Gigascience">
        <title>Genome assembly of the Pink Ipe (Handroanthus impetiginosus, Bignoniaceae), a highly valued, ecologically keystone Neotropical timber forest tree.</title>
        <authorList>
            <person name="Silva-Junior O.B."/>
            <person name="Grattapaglia D."/>
            <person name="Novaes E."/>
            <person name="Collevatti R.G."/>
        </authorList>
    </citation>
    <scope>NUCLEOTIDE SEQUENCE [LARGE SCALE GENOMIC DNA]</scope>
    <source>
        <strain evidence="6">cv. UFG-1</strain>
    </source>
</reference>
<keyword evidence="3" id="KW-0653">Protein transport</keyword>
<dbReference type="OrthoDB" id="1922221at2759"/>
<organism evidence="5 6">
    <name type="scientific">Handroanthus impetiginosus</name>
    <dbReference type="NCBI Taxonomy" id="429701"/>
    <lineage>
        <taxon>Eukaryota</taxon>
        <taxon>Viridiplantae</taxon>
        <taxon>Streptophyta</taxon>
        <taxon>Embryophyta</taxon>
        <taxon>Tracheophyta</taxon>
        <taxon>Spermatophyta</taxon>
        <taxon>Magnoliopsida</taxon>
        <taxon>eudicotyledons</taxon>
        <taxon>Gunneridae</taxon>
        <taxon>Pentapetalae</taxon>
        <taxon>asterids</taxon>
        <taxon>lamiids</taxon>
        <taxon>Lamiales</taxon>
        <taxon>Bignoniaceae</taxon>
        <taxon>Crescentiina</taxon>
        <taxon>Tabebuia alliance</taxon>
        <taxon>Handroanthus</taxon>
    </lineage>
</organism>
<evidence type="ECO:0000256" key="3">
    <source>
        <dbReference type="RuleBase" id="RU365026"/>
    </source>
</evidence>
<dbReference type="STRING" id="429701.A0A2G9GGB1"/>
<dbReference type="GO" id="GO:0015031">
    <property type="term" value="P:protein transport"/>
    <property type="evidence" value="ECO:0007669"/>
    <property type="project" value="UniProtKB-KW"/>
</dbReference>
<dbReference type="Gene3D" id="1.20.1280.170">
    <property type="entry name" value="Exocyst complex component Exo70"/>
    <property type="match status" value="1"/>
</dbReference>
<protein>
    <recommendedName>
        <fullName evidence="3">Exocyst subunit Exo70 family protein</fullName>
    </recommendedName>
</protein>
<evidence type="ECO:0000259" key="4">
    <source>
        <dbReference type="Pfam" id="PF03081"/>
    </source>
</evidence>
<dbReference type="SUPFAM" id="SSF74788">
    <property type="entry name" value="Cullin repeat-like"/>
    <property type="match status" value="1"/>
</dbReference>
<dbReference type="InterPro" id="IPR046364">
    <property type="entry name" value="Exo70_C"/>
</dbReference>
<dbReference type="PANTHER" id="PTHR12542:SF26">
    <property type="entry name" value="EXOCYST SUBUNIT EXO70 FAMILY PROTEIN"/>
    <property type="match status" value="1"/>
</dbReference>
<evidence type="ECO:0000313" key="6">
    <source>
        <dbReference type="Proteomes" id="UP000231279"/>
    </source>
</evidence>
<dbReference type="InterPro" id="IPR016159">
    <property type="entry name" value="Cullin_repeat-like_dom_sf"/>
</dbReference>